<dbReference type="RefSeq" id="WP_088273966.1">
    <property type="nucleotide sequence ID" value="NZ_FNVE01000002.1"/>
</dbReference>
<accession>A0AAQ1JPB0</accession>
<organism evidence="1 2">
    <name type="scientific">Halopseudomonas aestusnigri</name>
    <dbReference type="NCBI Taxonomy" id="857252"/>
    <lineage>
        <taxon>Bacteria</taxon>
        <taxon>Pseudomonadati</taxon>
        <taxon>Pseudomonadota</taxon>
        <taxon>Gammaproteobacteria</taxon>
        <taxon>Pseudomonadales</taxon>
        <taxon>Pseudomonadaceae</taxon>
        <taxon>Halopseudomonas</taxon>
    </lineage>
</organism>
<reference evidence="1 2" key="1">
    <citation type="submission" date="2016-10" db="EMBL/GenBank/DDBJ databases">
        <authorList>
            <person name="Varghese N."/>
            <person name="Submissions S."/>
        </authorList>
    </citation>
    <scope>NUCLEOTIDE SEQUENCE [LARGE SCALE GENOMIC DNA]</scope>
    <source>
        <strain evidence="1 2">CECT 8317</strain>
    </source>
</reference>
<dbReference type="InterPro" id="IPR019276">
    <property type="entry name" value="DUF2303"/>
</dbReference>
<evidence type="ECO:0000313" key="2">
    <source>
        <dbReference type="Proteomes" id="UP000243518"/>
    </source>
</evidence>
<evidence type="ECO:0000313" key="1">
    <source>
        <dbReference type="EMBL" id="SEF82212.1"/>
    </source>
</evidence>
<sequence length="272" mass="30417">MLTAETLKQITDAANVAYGKPLESFTPALLVPDSYSLKNIEHLQEFRSRFRGQLRTKSIADFCKYVKEHRVETFATIGFVDAERMACNVIFNLGHIEEPGHGDDEALLQLKPTAAFKAMKQIAGEHLGQTKLAEWMEDWHGSLVVIDANGEKMEVADAVQKIRTITITAKAERTSSESNFGTSRSAMDSIEAKHAEKQPAELHFTTVPYEGLAARTFILRISIRTGEKPTLMPRWAMQEQNEEDMAQEFKQVLLNELSEVADLTVGTFAIGK</sequence>
<proteinExistence type="predicted"/>
<comment type="caution">
    <text evidence="1">The sequence shown here is derived from an EMBL/GenBank/DDBJ whole genome shotgun (WGS) entry which is preliminary data.</text>
</comment>
<name>A0AAQ1JPB0_9GAMM</name>
<protein>
    <submittedName>
        <fullName evidence="1">Uncharacterized conserved protein YfdQ, DUF2303 family</fullName>
    </submittedName>
</protein>
<dbReference type="Pfam" id="PF10065">
    <property type="entry name" value="DUF2303"/>
    <property type="match status" value="1"/>
</dbReference>
<dbReference type="EMBL" id="FNVE01000002">
    <property type="protein sequence ID" value="SEF82212.1"/>
    <property type="molecule type" value="Genomic_DNA"/>
</dbReference>
<dbReference type="Proteomes" id="UP000243518">
    <property type="component" value="Unassembled WGS sequence"/>
</dbReference>
<keyword evidence="2" id="KW-1185">Reference proteome</keyword>
<dbReference type="AlphaFoldDB" id="A0AAQ1JPB0"/>
<gene>
    <name evidence="1" type="ORF">SAMN05216586_10225</name>
</gene>